<proteinExistence type="predicted"/>
<sequence length="195" mass="21681">MSAFSSKKTNYLKRFRMEVDLRNAALPVPKLPEGYTFQPWHPATLPDHAFAKFESFQAEMDSQIFPALRSFIGCRELMQSIVSHPGFIPEATWLIQHEGNDFHSATSCATIQGLSASLSVGAIQNIGVIPDYRGFGLGRALLLKNLHGFRACGFVRVYLDVSANNTAAISLYRSIGFQHIKTSYREVLTEPPATE</sequence>
<dbReference type="PANTHER" id="PTHR43420">
    <property type="entry name" value="ACETYLTRANSFERASE"/>
    <property type="match status" value="1"/>
</dbReference>
<evidence type="ECO:0000313" key="4">
    <source>
        <dbReference type="EMBL" id="QDT33921.1"/>
    </source>
</evidence>
<gene>
    <name evidence="4" type="ORF">Mal48_31770</name>
</gene>
<keyword evidence="2" id="KW-0012">Acyltransferase</keyword>
<dbReference type="SUPFAM" id="SSF55729">
    <property type="entry name" value="Acyl-CoA N-acyltransferases (Nat)"/>
    <property type="match status" value="1"/>
</dbReference>
<dbReference type="KEGG" id="tpol:Mal48_31770"/>
<accession>A0A517QQL3</accession>
<protein>
    <submittedName>
        <fullName evidence="4">Ribosomal-protein-alanine N-acetyltransferase</fullName>
    </submittedName>
</protein>
<dbReference type="InterPro" id="IPR000182">
    <property type="entry name" value="GNAT_dom"/>
</dbReference>
<dbReference type="Pfam" id="PF00583">
    <property type="entry name" value="Acetyltransf_1"/>
    <property type="match status" value="1"/>
</dbReference>
<dbReference type="Gene3D" id="3.40.630.30">
    <property type="match status" value="1"/>
</dbReference>
<evidence type="ECO:0000259" key="3">
    <source>
        <dbReference type="PROSITE" id="PS51186"/>
    </source>
</evidence>
<keyword evidence="5" id="KW-1185">Reference proteome</keyword>
<name>A0A517QQL3_9PLAN</name>
<evidence type="ECO:0000256" key="1">
    <source>
        <dbReference type="ARBA" id="ARBA00022679"/>
    </source>
</evidence>
<dbReference type="CDD" id="cd04301">
    <property type="entry name" value="NAT_SF"/>
    <property type="match status" value="1"/>
</dbReference>
<dbReference type="GO" id="GO:0016747">
    <property type="term" value="F:acyltransferase activity, transferring groups other than amino-acyl groups"/>
    <property type="evidence" value="ECO:0007669"/>
    <property type="project" value="InterPro"/>
</dbReference>
<dbReference type="Proteomes" id="UP000315724">
    <property type="component" value="Chromosome"/>
</dbReference>
<keyword evidence="1 4" id="KW-0808">Transferase</keyword>
<organism evidence="4 5">
    <name type="scientific">Thalassoglobus polymorphus</name>
    <dbReference type="NCBI Taxonomy" id="2527994"/>
    <lineage>
        <taxon>Bacteria</taxon>
        <taxon>Pseudomonadati</taxon>
        <taxon>Planctomycetota</taxon>
        <taxon>Planctomycetia</taxon>
        <taxon>Planctomycetales</taxon>
        <taxon>Planctomycetaceae</taxon>
        <taxon>Thalassoglobus</taxon>
    </lineage>
</organism>
<dbReference type="InterPro" id="IPR016181">
    <property type="entry name" value="Acyl_CoA_acyltransferase"/>
</dbReference>
<reference evidence="4 5" key="1">
    <citation type="submission" date="2019-02" db="EMBL/GenBank/DDBJ databases">
        <title>Deep-cultivation of Planctomycetes and their phenomic and genomic characterization uncovers novel biology.</title>
        <authorList>
            <person name="Wiegand S."/>
            <person name="Jogler M."/>
            <person name="Boedeker C."/>
            <person name="Pinto D."/>
            <person name="Vollmers J."/>
            <person name="Rivas-Marin E."/>
            <person name="Kohn T."/>
            <person name="Peeters S.H."/>
            <person name="Heuer A."/>
            <person name="Rast P."/>
            <person name="Oberbeckmann S."/>
            <person name="Bunk B."/>
            <person name="Jeske O."/>
            <person name="Meyerdierks A."/>
            <person name="Storesund J.E."/>
            <person name="Kallscheuer N."/>
            <person name="Luecker S."/>
            <person name="Lage O.M."/>
            <person name="Pohl T."/>
            <person name="Merkel B.J."/>
            <person name="Hornburger P."/>
            <person name="Mueller R.-W."/>
            <person name="Bruemmer F."/>
            <person name="Labrenz M."/>
            <person name="Spormann A.M."/>
            <person name="Op den Camp H."/>
            <person name="Overmann J."/>
            <person name="Amann R."/>
            <person name="Jetten M.S.M."/>
            <person name="Mascher T."/>
            <person name="Medema M.H."/>
            <person name="Devos D.P."/>
            <person name="Kaster A.-K."/>
            <person name="Ovreas L."/>
            <person name="Rohde M."/>
            <person name="Galperin M.Y."/>
            <person name="Jogler C."/>
        </authorList>
    </citation>
    <scope>NUCLEOTIDE SEQUENCE [LARGE SCALE GENOMIC DNA]</scope>
    <source>
        <strain evidence="4 5">Mal48</strain>
    </source>
</reference>
<dbReference type="InterPro" id="IPR050680">
    <property type="entry name" value="YpeA/RimI_acetyltransf"/>
</dbReference>
<dbReference type="EMBL" id="CP036267">
    <property type="protein sequence ID" value="QDT33921.1"/>
    <property type="molecule type" value="Genomic_DNA"/>
</dbReference>
<dbReference type="RefSeq" id="WP_145201006.1">
    <property type="nucleotide sequence ID" value="NZ_CP036267.1"/>
</dbReference>
<evidence type="ECO:0000256" key="2">
    <source>
        <dbReference type="ARBA" id="ARBA00023315"/>
    </source>
</evidence>
<dbReference type="OrthoDB" id="273614at2"/>
<dbReference type="AlphaFoldDB" id="A0A517QQL3"/>
<dbReference type="PROSITE" id="PS51186">
    <property type="entry name" value="GNAT"/>
    <property type="match status" value="1"/>
</dbReference>
<feature type="domain" description="N-acetyltransferase" evidence="3">
    <location>
        <begin position="51"/>
        <end position="195"/>
    </location>
</feature>
<dbReference type="PANTHER" id="PTHR43420:SF44">
    <property type="entry name" value="ACETYLTRANSFERASE YPEA"/>
    <property type="match status" value="1"/>
</dbReference>
<evidence type="ECO:0000313" key="5">
    <source>
        <dbReference type="Proteomes" id="UP000315724"/>
    </source>
</evidence>